<evidence type="ECO:0000313" key="3">
    <source>
        <dbReference type="EMBL" id="KAJ7627398.1"/>
    </source>
</evidence>
<dbReference type="EMBL" id="JARKIF010000011">
    <property type="protein sequence ID" value="KAJ7627398.1"/>
    <property type="molecule type" value="Genomic_DNA"/>
</dbReference>
<sequence>MANQEASALRPLFSALLSDISRERLGLTSSLDGESQSLRTTSQETAVPAQQTVLHGPHQRIGVSSTPTGTSVPPPTFTPNLPISTSSSKSNLPPPTAAPLATSTTPSDPTSALSMPSVAPSTTTDTEIPQKNSMRMGSIIALVLSITLLIALFATLCWLKRRRSRTRRARLLTTSPFDVIEAVDAPNPGQSNVHETSRITAAITRQRLQLANQLQETRTKVAEILKVRRHVRLLSTDRPVEAEGRNQNSELAFQVRQLTARVRDMEAWAVSRSEDAPPEYATGTRPREEMDVREVNIAT</sequence>
<gene>
    <name evidence="3" type="ORF">FB45DRAFT_921262</name>
</gene>
<reference evidence="3" key="1">
    <citation type="submission" date="2023-03" db="EMBL/GenBank/DDBJ databases">
        <title>Massive genome expansion in bonnet fungi (Mycena s.s.) driven by repeated elements and novel gene families across ecological guilds.</title>
        <authorList>
            <consortium name="Lawrence Berkeley National Laboratory"/>
            <person name="Harder C.B."/>
            <person name="Miyauchi S."/>
            <person name="Viragh M."/>
            <person name="Kuo A."/>
            <person name="Thoen E."/>
            <person name="Andreopoulos B."/>
            <person name="Lu D."/>
            <person name="Skrede I."/>
            <person name="Drula E."/>
            <person name="Henrissat B."/>
            <person name="Morin E."/>
            <person name="Kohler A."/>
            <person name="Barry K."/>
            <person name="LaButti K."/>
            <person name="Morin E."/>
            <person name="Salamov A."/>
            <person name="Lipzen A."/>
            <person name="Mereny Z."/>
            <person name="Hegedus B."/>
            <person name="Baldrian P."/>
            <person name="Stursova M."/>
            <person name="Weitz H."/>
            <person name="Taylor A."/>
            <person name="Grigoriev I.V."/>
            <person name="Nagy L.G."/>
            <person name="Martin F."/>
            <person name="Kauserud H."/>
        </authorList>
    </citation>
    <scope>NUCLEOTIDE SEQUENCE</scope>
    <source>
        <strain evidence="3">9284</strain>
    </source>
</reference>
<feature type="compositionally biased region" description="Low complexity" evidence="1">
    <location>
        <begin position="62"/>
        <end position="71"/>
    </location>
</feature>
<feature type="transmembrane region" description="Helical" evidence="2">
    <location>
        <begin position="139"/>
        <end position="159"/>
    </location>
</feature>
<evidence type="ECO:0000256" key="2">
    <source>
        <dbReference type="SAM" id="Phobius"/>
    </source>
</evidence>
<feature type="compositionally biased region" description="Polar residues" evidence="1">
    <location>
        <begin position="119"/>
        <end position="130"/>
    </location>
</feature>
<accession>A0AAD7FLW8</accession>
<proteinExistence type="predicted"/>
<evidence type="ECO:0000256" key="1">
    <source>
        <dbReference type="SAM" id="MobiDB-lite"/>
    </source>
</evidence>
<feature type="region of interest" description="Disordered" evidence="1">
    <location>
        <begin position="54"/>
        <end position="130"/>
    </location>
</feature>
<keyword evidence="2" id="KW-0812">Transmembrane</keyword>
<keyword evidence="2" id="KW-0472">Membrane</keyword>
<keyword evidence="4" id="KW-1185">Reference proteome</keyword>
<name>A0AAD7FLW8_9AGAR</name>
<feature type="compositionally biased region" description="Low complexity" evidence="1">
    <location>
        <begin position="98"/>
        <end position="114"/>
    </location>
</feature>
<dbReference type="Proteomes" id="UP001221142">
    <property type="component" value="Unassembled WGS sequence"/>
</dbReference>
<dbReference type="AlphaFoldDB" id="A0AAD7FLW8"/>
<protein>
    <submittedName>
        <fullName evidence="3">Uncharacterized protein</fullName>
    </submittedName>
</protein>
<evidence type="ECO:0000313" key="4">
    <source>
        <dbReference type="Proteomes" id="UP001221142"/>
    </source>
</evidence>
<keyword evidence="2" id="KW-1133">Transmembrane helix</keyword>
<organism evidence="3 4">
    <name type="scientific">Roridomyces roridus</name>
    <dbReference type="NCBI Taxonomy" id="1738132"/>
    <lineage>
        <taxon>Eukaryota</taxon>
        <taxon>Fungi</taxon>
        <taxon>Dikarya</taxon>
        <taxon>Basidiomycota</taxon>
        <taxon>Agaricomycotina</taxon>
        <taxon>Agaricomycetes</taxon>
        <taxon>Agaricomycetidae</taxon>
        <taxon>Agaricales</taxon>
        <taxon>Marasmiineae</taxon>
        <taxon>Mycenaceae</taxon>
        <taxon>Roridomyces</taxon>
    </lineage>
</organism>
<comment type="caution">
    <text evidence="3">The sequence shown here is derived from an EMBL/GenBank/DDBJ whole genome shotgun (WGS) entry which is preliminary data.</text>
</comment>
<feature type="compositionally biased region" description="Polar residues" evidence="1">
    <location>
        <begin position="81"/>
        <end position="91"/>
    </location>
</feature>